<proteinExistence type="predicted"/>
<evidence type="ECO:0000313" key="3">
    <source>
        <dbReference type="Proteomes" id="UP000018721"/>
    </source>
</evidence>
<organism evidence="2 3">
    <name type="scientific">Phytophthora nicotianae P1569</name>
    <dbReference type="NCBI Taxonomy" id="1317065"/>
    <lineage>
        <taxon>Eukaryota</taxon>
        <taxon>Sar</taxon>
        <taxon>Stramenopiles</taxon>
        <taxon>Oomycota</taxon>
        <taxon>Peronosporomycetes</taxon>
        <taxon>Peronosporales</taxon>
        <taxon>Peronosporaceae</taxon>
        <taxon>Phytophthora</taxon>
    </lineage>
</organism>
<evidence type="ECO:0000313" key="2">
    <source>
        <dbReference type="EMBL" id="ETI31639.1"/>
    </source>
</evidence>
<feature type="region of interest" description="Disordered" evidence="1">
    <location>
        <begin position="104"/>
        <end position="126"/>
    </location>
</feature>
<dbReference type="HOGENOM" id="CLU_1985985_0_0_1"/>
<comment type="caution">
    <text evidence="2">The sequence shown here is derived from an EMBL/GenBank/DDBJ whole genome shotgun (WGS) entry which is preliminary data.</text>
</comment>
<dbReference type="EMBL" id="ANIZ01003751">
    <property type="protein sequence ID" value="ETI31639.1"/>
    <property type="molecule type" value="Genomic_DNA"/>
</dbReference>
<feature type="compositionally biased region" description="Polar residues" evidence="1">
    <location>
        <begin position="111"/>
        <end position="126"/>
    </location>
</feature>
<gene>
    <name evidence="2" type="ORF">F443_21425</name>
</gene>
<feature type="region of interest" description="Disordered" evidence="1">
    <location>
        <begin position="29"/>
        <end position="77"/>
    </location>
</feature>
<keyword evidence="3" id="KW-1185">Reference proteome</keyword>
<evidence type="ECO:0000256" key="1">
    <source>
        <dbReference type="SAM" id="MobiDB-lite"/>
    </source>
</evidence>
<dbReference type="Proteomes" id="UP000018721">
    <property type="component" value="Unassembled WGS sequence"/>
</dbReference>
<accession>V9DXR5</accession>
<name>V9DXR5_PHYNI</name>
<protein>
    <submittedName>
        <fullName evidence="2">Uncharacterized protein</fullName>
    </submittedName>
</protein>
<feature type="compositionally biased region" description="Basic and acidic residues" evidence="1">
    <location>
        <begin position="60"/>
        <end position="73"/>
    </location>
</feature>
<reference evidence="2 3" key="1">
    <citation type="submission" date="2013-11" db="EMBL/GenBank/DDBJ databases">
        <title>The Genome Sequence of Phytophthora parasitica P1569.</title>
        <authorList>
            <consortium name="The Broad Institute Genomics Platform"/>
            <person name="Russ C."/>
            <person name="Tyler B."/>
            <person name="Panabieres F."/>
            <person name="Shan W."/>
            <person name="Tripathy S."/>
            <person name="Grunwald N."/>
            <person name="Machado M."/>
            <person name="Johnson C.S."/>
            <person name="Arredondo F."/>
            <person name="Hong C."/>
            <person name="Coffey M."/>
            <person name="Young S.K."/>
            <person name="Zeng Q."/>
            <person name="Gargeya S."/>
            <person name="Fitzgerald M."/>
            <person name="Abouelleil A."/>
            <person name="Alvarado L."/>
            <person name="Chapman S.B."/>
            <person name="Gainer-Dewar J."/>
            <person name="Goldberg J."/>
            <person name="Griggs A."/>
            <person name="Gujja S."/>
            <person name="Hansen M."/>
            <person name="Howarth C."/>
            <person name="Imamovic A."/>
            <person name="Ireland A."/>
            <person name="Larimer J."/>
            <person name="McCowan C."/>
            <person name="Murphy C."/>
            <person name="Pearson M."/>
            <person name="Poon T.W."/>
            <person name="Priest M."/>
            <person name="Roberts A."/>
            <person name="Saif S."/>
            <person name="Shea T."/>
            <person name="Sykes S."/>
            <person name="Wortman J."/>
            <person name="Nusbaum C."/>
            <person name="Birren B."/>
        </authorList>
    </citation>
    <scope>NUCLEOTIDE SEQUENCE [LARGE SCALE GENOMIC DNA]</scope>
    <source>
        <strain evidence="2 3">P1569</strain>
    </source>
</reference>
<sequence length="126" mass="14458">MTTSDATFLAEVDNFLTLVDLQVLPSICTGDTPQVEGANDVTTGKAPSIPKVSRHRKKKAQDSVTKEKEEKAKARARRTVYIDRPKIEREALKKQVKELTYQLERERRPVYNQNGRWSQRTNKSNE</sequence>
<dbReference type="AlphaFoldDB" id="V9DXR5"/>